<dbReference type="Pfam" id="PF00092">
    <property type="entry name" value="VWA"/>
    <property type="match status" value="1"/>
</dbReference>
<proteinExistence type="predicted"/>
<dbReference type="Pfam" id="PF12450">
    <property type="entry name" value="vWF_A"/>
    <property type="match status" value="1"/>
</dbReference>
<dbReference type="Proteomes" id="UP000621799">
    <property type="component" value="Unassembled WGS sequence"/>
</dbReference>
<dbReference type="InterPro" id="IPR036465">
    <property type="entry name" value="vWFA_dom_sf"/>
</dbReference>
<dbReference type="SMART" id="SM00327">
    <property type="entry name" value="VWA"/>
    <property type="match status" value="1"/>
</dbReference>
<feature type="domain" description="VWFA" evidence="2">
    <location>
        <begin position="172"/>
        <end position="350"/>
    </location>
</feature>
<keyword evidence="4" id="KW-1185">Reference proteome</keyword>
<dbReference type="Pfam" id="PF12034">
    <property type="entry name" value="YfbK_C"/>
    <property type="match status" value="1"/>
</dbReference>
<feature type="region of interest" description="Disordered" evidence="1">
    <location>
        <begin position="28"/>
        <end position="68"/>
    </location>
</feature>
<evidence type="ECO:0000259" key="2">
    <source>
        <dbReference type="PROSITE" id="PS50234"/>
    </source>
</evidence>
<dbReference type="RefSeq" id="WP_264320985.1">
    <property type="nucleotide sequence ID" value="NZ_JADEXN010000113.1"/>
</dbReference>
<dbReference type="PROSITE" id="PS51257">
    <property type="entry name" value="PROKAR_LIPOPROTEIN"/>
    <property type="match status" value="1"/>
</dbReference>
<gene>
    <name evidence="3" type="ORF">IQ235_08115</name>
</gene>
<protein>
    <submittedName>
        <fullName evidence="3">VWA domain-containing protein</fullName>
    </submittedName>
</protein>
<accession>A0A928VXT8</accession>
<dbReference type="EMBL" id="JADEXN010000113">
    <property type="protein sequence ID" value="MBE9040742.1"/>
    <property type="molecule type" value="Genomic_DNA"/>
</dbReference>
<reference evidence="3" key="1">
    <citation type="submission" date="2020-10" db="EMBL/GenBank/DDBJ databases">
        <authorList>
            <person name="Castelo-Branco R."/>
            <person name="Eusebio N."/>
            <person name="Adriana R."/>
            <person name="Vieira A."/>
            <person name="Brugerolle De Fraissinette N."/>
            <person name="Rezende De Castro R."/>
            <person name="Schneider M.P."/>
            <person name="Vasconcelos V."/>
            <person name="Leao P.N."/>
        </authorList>
    </citation>
    <scope>NUCLEOTIDE SEQUENCE</scope>
    <source>
        <strain evidence="3">LEGE 11467</strain>
    </source>
</reference>
<dbReference type="InterPro" id="IPR051266">
    <property type="entry name" value="CLCR"/>
</dbReference>
<dbReference type="PANTHER" id="PTHR10579:SF43">
    <property type="entry name" value="ZINC FINGER (C3HC4-TYPE RING FINGER) FAMILY PROTEIN"/>
    <property type="match status" value="1"/>
</dbReference>
<name>A0A928VXT8_9CYAN</name>
<dbReference type="AlphaFoldDB" id="A0A928VXT8"/>
<evidence type="ECO:0000313" key="3">
    <source>
        <dbReference type="EMBL" id="MBE9040742.1"/>
    </source>
</evidence>
<comment type="caution">
    <text evidence="3">The sequence shown here is derived from an EMBL/GenBank/DDBJ whole genome shotgun (WGS) entry which is preliminary data.</text>
</comment>
<evidence type="ECO:0000256" key="1">
    <source>
        <dbReference type="SAM" id="MobiDB-lite"/>
    </source>
</evidence>
<dbReference type="SUPFAM" id="SSF53300">
    <property type="entry name" value="vWA-like"/>
    <property type="match status" value="1"/>
</dbReference>
<dbReference type="PROSITE" id="PS50234">
    <property type="entry name" value="VWFA"/>
    <property type="match status" value="1"/>
</dbReference>
<sequence>MKPFRVKEIAFLGLAALLAGCGAQHSGADRAETASAPPPQQQFSKSAESPVEPEAAPEPAEPTSGETYDAIEDNPFELVGSNPLSTFSIDVDTASYSNLRRFINNGQRPPKDAVRIEELINYFTYEYPQPTDDRPFSIDTETAATPWNSKHQLVRIALQGKKIASENLPPSNLVFLFDVSGSMNDPNKLPLLKSGFRMLVNELNAEDRVSIVVYAGAAGVVLPPTPGSEKETILEAIDNLNAGGSTAGGEGIQLAYKLAQENFLEAGNNRVILASDGDFNVGISSDTELVKLIEGERDKGVFLTTLGFGSGNLQDAKMEKLANKGNGNYAYIDNELEARKVLVTEMGGTLLTIAKDVKIQVAFNPEKVQAYRLIGYENRRLQTQDFEDDTKDAGELGAGHTVTALYEVIPVGAPLDVEVAENPAPEPNPDISFEDNALMQVNLRYKEPQGSESQLLSSTVADEGGSFETASENLKFAAAVASYGMILRDSPYKGDASLEQALNLAQESQGVDLDGYRAEFIRLIQSSEKLVK</sequence>
<evidence type="ECO:0000313" key="4">
    <source>
        <dbReference type="Proteomes" id="UP000621799"/>
    </source>
</evidence>
<organism evidence="3 4">
    <name type="scientific">Zarconia navalis LEGE 11467</name>
    <dbReference type="NCBI Taxonomy" id="1828826"/>
    <lineage>
        <taxon>Bacteria</taxon>
        <taxon>Bacillati</taxon>
        <taxon>Cyanobacteriota</taxon>
        <taxon>Cyanophyceae</taxon>
        <taxon>Oscillatoriophycideae</taxon>
        <taxon>Oscillatoriales</taxon>
        <taxon>Oscillatoriales incertae sedis</taxon>
        <taxon>Zarconia</taxon>
        <taxon>Zarconia navalis</taxon>
    </lineage>
</organism>
<dbReference type="InterPro" id="IPR021908">
    <property type="entry name" value="YfbK_C"/>
</dbReference>
<dbReference type="InterPro" id="IPR022156">
    <property type="entry name" value="Uncharacterised_YfbK_N"/>
</dbReference>
<dbReference type="InterPro" id="IPR002035">
    <property type="entry name" value="VWF_A"/>
</dbReference>
<dbReference type="PANTHER" id="PTHR10579">
    <property type="entry name" value="CALCIUM-ACTIVATED CHLORIDE CHANNEL REGULATOR"/>
    <property type="match status" value="1"/>
</dbReference>
<dbReference type="Gene3D" id="3.40.50.410">
    <property type="entry name" value="von Willebrand factor, type A domain"/>
    <property type="match status" value="1"/>
</dbReference>
<dbReference type="CDD" id="cd01465">
    <property type="entry name" value="vWA_subgroup"/>
    <property type="match status" value="1"/>
</dbReference>
<feature type="compositionally biased region" description="Low complexity" evidence="1">
    <location>
        <begin position="46"/>
        <end position="62"/>
    </location>
</feature>